<organism evidence="9 10">
    <name type="scientific">Acrasis kona</name>
    <dbReference type="NCBI Taxonomy" id="1008807"/>
    <lineage>
        <taxon>Eukaryota</taxon>
        <taxon>Discoba</taxon>
        <taxon>Heterolobosea</taxon>
        <taxon>Tetramitia</taxon>
        <taxon>Eutetramitia</taxon>
        <taxon>Acrasidae</taxon>
        <taxon>Acrasis</taxon>
    </lineage>
</organism>
<dbReference type="Pfam" id="PF00892">
    <property type="entry name" value="EamA"/>
    <property type="match status" value="2"/>
</dbReference>
<evidence type="ECO:0000259" key="8">
    <source>
        <dbReference type="Pfam" id="PF00892"/>
    </source>
</evidence>
<comment type="caution">
    <text evidence="9">The sequence shown here is derived from an EMBL/GenBank/DDBJ whole genome shotgun (WGS) entry which is preliminary data.</text>
</comment>
<feature type="transmembrane region" description="Helical" evidence="7">
    <location>
        <begin position="21"/>
        <end position="44"/>
    </location>
</feature>
<feature type="transmembrane region" description="Helical" evidence="7">
    <location>
        <begin position="161"/>
        <end position="183"/>
    </location>
</feature>
<dbReference type="InterPro" id="IPR000620">
    <property type="entry name" value="EamA_dom"/>
</dbReference>
<dbReference type="AlphaFoldDB" id="A0AAW2Z986"/>
<dbReference type="SUPFAM" id="SSF103481">
    <property type="entry name" value="Multidrug resistance efflux transporter EmrE"/>
    <property type="match status" value="2"/>
</dbReference>
<evidence type="ECO:0000256" key="5">
    <source>
        <dbReference type="ARBA" id="ARBA00023136"/>
    </source>
</evidence>
<protein>
    <submittedName>
        <fullName evidence="9">10 TM domain-containing transmembrane protein</fullName>
    </submittedName>
</protein>
<feature type="region of interest" description="Disordered" evidence="6">
    <location>
        <begin position="351"/>
        <end position="395"/>
    </location>
</feature>
<feature type="transmembrane region" description="Helical" evidence="7">
    <location>
        <begin position="322"/>
        <end position="341"/>
    </location>
</feature>
<sequence>MLHPLYNDHEYETIKSAPVHVFVKVCWNILLAIVQVAFGFLFIIADDSFEHINPMVFAALKLFICSIVLHPLAFILEKREGHKSVNCAPNCTEKEVLKSRLPTLKETFYLVGAGTALSINQIAIIVGYYYTTPYVTTLFNPITIVSTAVISVLLKNEKLSIWKLLGVFIAVSGSMCVSLSISVGREQVDDNTLQLSWFTVYGCVCLLVNVFSYGLFFNFQARCVIKKNTPPITVSAWSSTVACILTSIAALPSLPSCDFRSTTWQSWYTLLYAGTLGSSLLWTLSIVATKHLKPTMTIVHVSSLPIWTGALSFVLQNELLPWYTWVGSTLVVSGIIFVACAKGLDKHVQEQQDLQKEKEHQHQQETLSRIPSPVIHSPMPSSPNKSLSPPSPLSDHVMMMMMNNNHV</sequence>
<evidence type="ECO:0000313" key="10">
    <source>
        <dbReference type="Proteomes" id="UP001431209"/>
    </source>
</evidence>
<dbReference type="EMBL" id="JAOPGA020001167">
    <property type="protein sequence ID" value="KAL0485787.1"/>
    <property type="molecule type" value="Genomic_DNA"/>
</dbReference>
<gene>
    <name evidence="9" type="ORF">AKO1_003366</name>
</gene>
<feature type="transmembrane region" description="Helical" evidence="7">
    <location>
        <begin position="108"/>
        <end position="130"/>
    </location>
</feature>
<feature type="domain" description="EamA" evidence="8">
    <location>
        <begin position="27"/>
        <end position="178"/>
    </location>
</feature>
<comment type="subcellular location">
    <subcellularLocation>
        <location evidence="1">Cell membrane</location>
        <topology evidence="1">Multi-pass membrane protein</topology>
    </subcellularLocation>
</comment>
<feature type="domain" description="EamA" evidence="8">
    <location>
        <begin position="201"/>
        <end position="338"/>
    </location>
</feature>
<proteinExistence type="predicted"/>
<dbReference type="GO" id="GO:0005886">
    <property type="term" value="C:plasma membrane"/>
    <property type="evidence" value="ECO:0007669"/>
    <property type="project" value="UniProtKB-SubCell"/>
</dbReference>
<evidence type="ECO:0000313" key="9">
    <source>
        <dbReference type="EMBL" id="KAL0485787.1"/>
    </source>
</evidence>
<dbReference type="PANTHER" id="PTHR42920">
    <property type="entry name" value="OS03G0707200 PROTEIN-RELATED"/>
    <property type="match status" value="1"/>
</dbReference>
<feature type="transmembrane region" description="Helical" evidence="7">
    <location>
        <begin position="56"/>
        <end position="76"/>
    </location>
</feature>
<evidence type="ECO:0000256" key="7">
    <source>
        <dbReference type="SAM" id="Phobius"/>
    </source>
</evidence>
<keyword evidence="5 7" id="KW-0472">Membrane</keyword>
<feature type="transmembrane region" description="Helical" evidence="7">
    <location>
        <begin position="231"/>
        <end position="254"/>
    </location>
</feature>
<dbReference type="InterPro" id="IPR051258">
    <property type="entry name" value="Diverse_Substrate_Transporter"/>
</dbReference>
<feature type="compositionally biased region" description="Low complexity" evidence="6">
    <location>
        <begin position="377"/>
        <end position="388"/>
    </location>
</feature>
<dbReference type="InterPro" id="IPR037185">
    <property type="entry name" value="EmrE-like"/>
</dbReference>
<feature type="transmembrane region" description="Helical" evidence="7">
    <location>
        <begin position="296"/>
        <end position="316"/>
    </location>
</feature>
<evidence type="ECO:0000256" key="1">
    <source>
        <dbReference type="ARBA" id="ARBA00004651"/>
    </source>
</evidence>
<feature type="transmembrane region" description="Helical" evidence="7">
    <location>
        <begin position="195"/>
        <end position="219"/>
    </location>
</feature>
<keyword evidence="10" id="KW-1185">Reference proteome</keyword>
<dbReference type="Proteomes" id="UP001431209">
    <property type="component" value="Unassembled WGS sequence"/>
</dbReference>
<name>A0AAW2Z986_9EUKA</name>
<dbReference type="PANTHER" id="PTHR42920:SF5">
    <property type="entry name" value="EAMA DOMAIN-CONTAINING PROTEIN"/>
    <property type="match status" value="1"/>
</dbReference>
<feature type="compositionally biased region" description="Basic and acidic residues" evidence="6">
    <location>
        <begin position="351"/>
        <end position="363"/>
    </location>
</feature>
<evidence type="ECO:0000256" key="6">
    <source>
        <dbReference type="SAM" id="MobiDB-lite"/>
    </source>
</evidence>
<evidence type="ECO:0000256" key="2">
    <source>
        <dbReference type="ARBA" id="ARBA00022475"/>
    </source>
</evidence>
<keyword evidence="3 7" id="KW-0812">Transmembrane</keyword>
<feature type="transmembrane region" description="Helical" evidence="7">
    <location>
        <begin position="136"/>
        <end position="154"/>
    </location>
</feature>
<accession>A0AAW2Z986</accession>
<keyword evidence="2" id="KW-1003">Cell membrane</keyword>
<keyword evidence="4 7" id="KW-1133">Transmembrane helix</keyword>
<evidence type="ECO:0000256" key="3">
    <source>
        <dbReference type="ARBA" id="ARBA00022692"/>
    </source>
</evidence>
<reference evidence="9 10" key="1">
    <citation type="submission" date="2024-03" db="EMBL/GenBank/DDBJ databases">
        <title>The Acrasis kona genome and developmental transcriptomes reveal deep origins of eukaryotic multicellular pathways.</title>
        <authorList>
            <person name="Sheikh S."/>
            <person name="Fu C.-J."/>
            <person name="Brown M.W."/>
            <person name="Baldauf S.L."/>
        </authorList>
    </citation>
    <scope>NUCLEOTIDE SEQUENCE [LARGE SCALE GENOMIC DNA]</scope>
    <source>
        <strain evidence="9 10">ATCC MYA-3509</strain>
    </source>
</reference>
<evidence type="ECO:0000256" key="4">
    <source>
        <dbReference type="ARBA" id="ARBA00022989"/>
    </source>
</evidence>
<feature type="transmembrane region" description="Helical" evidence="7">
    <location>
        <begin position="266"/>
        <end position="284"/>
    </location>
</feature>